<gene>
    <name evidence="4" type="primary">slc47a1</name>
    <name evidence="4" type="ORF">SPIL2461_LOCUS21524</name>
</gene>
<comment type="caution">
    <text evidence="4">The sequence shown here is derived from an EMBL/GenBank/DDBJ whole genome shotgun (WGS) entry which is preliminary data.</text>
</comment>
<evidence type="ECO:0000313" key="4">
    <source>
        <dbReference type="EMBL" id="CAE7745827.1"/>
    </source>
</evidence>
<dbReference type="Proteomes" id="UP000649617">
    <property type="component" value="Unassembled WGS sequence"/>
</dbReference>
<keyword evidence="5" id="KW-1185">Reference proteome</keyword>
<feature type="transmembrane region" description="Helical" evidence="3">
    <location>
        <begin position="67"/>
        <end position="93"/>
    </location>
</feature>
<name>A0A812XX23_SYMPI</name>
<dbReference type="GO" id="GO:0003723">
    <property type="term" value="F:RNA binding"/>
    <property type="evidence" value="ECO:0007669"/>
    <property type="project" value="UniProtKB-KW"/>
</dbReference>
<keyword evidence="3" id="KW-0812">Transmembrane</keyword>
<reference evidence="4" key="1">
    <citation type="submission" date="2021-02" db="EMBL/GenBank/DDBJ databases">
        <authorList>
            <person name="Dougan E. K."/>
            <person name="Rhodes N."/>
            <person name="Thang M."/>
            <person name="Chan C."/>
        </authorList>
    </citation>
    <scope>NUCLEOTIDE SEQUENCE</scope>
</reference>
<organism evidence="4 5">
    <name type="scientific">Symbiodinium pilosum</name>
    <name type="common">Dinoflagellate</name>
    <dbReference type="NCBI Taxonomy" id="2952"/>
    <lineage>
        <taxon>Eukaryota</taxon>
        <taxon>Sar</taxon>
        <taxon>Alveolata</taxon>
        <taxon>Dinophyceae</taxon>
        <taxon>Suessiales</taxon>
        <taxon>Symbiodiniaceae</taxon>
        <taxon>Symbiodinium</taxon>
    </lineage>
</organism>
<dbReference type="Gene3D" id="3.30.110.20">
    <property type="entry name" value="Alba-like domain"/>
    <property type="match status" value="1"/>
</dbReference>
<evidence type="ECO:0000313" key="5">
    <source>
        <dbReference type="Proteomes" id="UP000649617"/>
    </source>
</evidence>
<keyword evidence="3" id="KW-0472">Membrane</keyword>
<keyword evidence="1" id="KW-0694">RNA-binding</keyword>
<dbReference type="AlphaFoldDB" id="A0A812XX23"/>
<dbReference type="InterPro" id="IPR036882">
    <property type="entry name" value="Alba-like_dom_sf"/>
</dbReference>
<proteinExistence type="predicted"/>
<evidence type="ECO:0000256" key="1">
    <source>
        <dbReference type="ARBA" id="ARBA00022884"/>
    </source>
</evidence>
<feature type="transmembrane region" description="Helical" evidence="3">
    <location>
        <begin position="38"/>
        <end position="61"/>
    </location>
</feature>
<keyword evidence="3" id="KW-1133">Transmembrane helix</keyword>
<dbReference type="EMBL" id="CAJNIZ010046349">
    <property type="protein sequence ID" value="CAE7745827.1"/>
    <property type="molecule type" value="Genomic_DNA"/>
</dbReference>
<protein>
    <submittedName>
        <fullName evidence="4">Slc47a1 protein</fullName>
    </submittedName>
</protein>
<accession>A0A812XX23</accession>
<sequence length="371" mass="38219">MAELSQYGGTDARTVVLSAAGGSVILGTAGASTGLVSGGLLGAACGVIPALFTFGLSIPAGAVLGSGLGACTGCVLGSGAGFLSGGAVGYMVVRRGRHGKLEPKEEWSGQVLLEIVPKAQQCISEFGASLKKGVADTLADLLTPALEKGLPPALANTFADERAVESGIARRPQAVAAGLDTDRRDGCIGQKAAYQSVKSVVNATGYLSKDPDAPADRVLGVEVSESKLAQTGADETEARGNELHLRVHPLQLPPGGFHKKGKPVPDRHPERSVELLIGAKTPPGKAAAAMAGALRPMGGGHGKYPLVRGIGAAAIHRALVSAYLAQKYLDTDDREVRFLVVPSFQQEPSTETESGYQSQLILRLVRWQASS</sequence>
<evidence type="ECO:0000256" key="2">
    <source>
        <dbReference type="SAM" id="MobiDB-lite"/>
    </source>
</evidence>
<feature type="transmembrane region" description="Helical" evidence="3">
    <location>
        <begin position="12"/>
        <end position="31"/>
    </location>
</feature>
<feature type="region of interest" description="Disordered" evidence="2">
    <location>
        <begin position="248"/>
        <end position="268"/>
    </location>
</feature>
<evidence type="ECO:0000256" key="3">
    <source>
        <dbReference type="SAM" id="Phobius"/>
    </source>
</evidence>
<dbReference type="OrthoDB" id="435474at2759"/>